<dbReference type="InterPro" id="IPR021109">
    <property type="entry name" value="Peptidase_aspartic_dom_sf"/>
</dbReference>
<dbReference type="GO" id="GO:0006508">
    <property type="term" value="P:proteolysis"/>
    <property type="evidence" value="ECO:0007669"/>
    <property type="project" value="InterPro"/>
</dbReference>
<accession>A0A0C2BMM3</accession>
<feature type="domain" description="Peptidase A1" evidence="2">
    <location>
        <begin position="1"/>
        <end position="88"/>
    </location>
</feature>
<evidence type="ECO:0000313" key="3">
    <source>
        <dbReference type="EMBL" id="KIH45058.1"/>
    </source>
</evidence>
<protein>
    <recommendedName>
        <fullName evidence="2">Peptidase A1 domain-containing protein</fullName>
    </recommendedName>
</protein>
<proteinExistence type="inferred from homology"/>
<dbReference type="InterPro" id="IPR033121">
    <property type="entry name" value="PEPTIDASE_A1"/>
</dbReference>
<dbReference type="GO" id="GO:0004190">
    <property type="term" value="F:aspartic-type endopeptidase activity"/>
    <property type="evidence" value="ECO:0007669"/>
    <property type="project" value="InterPro"/>
</dbReference>
<dbReference type="Pfam" id="PF00026">
    <property type="entry name" value="Asp"/>
    <property type="match status" value="1"/>
</dbReference>
<dbReference type="EMBL" id="KN774149">
    <property type="protein sequence ID" value="KIH45058.1"/>
    <property type="molecule type" value="Genomic_DNA"/>
</dbReference>
<name>A0A0C2BMM3_9BILA</name>
<sequence>MGKMGFEWLYGLYFIDCDATPVVNLTIGEEQYPLTAENLLIGIEEDLCIFGFSGLSNANFGPQWLLGDPFHREYCTVHDVEKKQIGFAKAKQD</sequence>
<dbReference type="GO" id="GO:0005764">
    <property type="term" value="C:lysosome"/>
    <property type="evidence" value="ECO:0007669"/>
    <property type="project" value="TreeGrafter"/>
</dbReference>
<dbReference type="InterPro" id="IPR001461">
    <property type="entry name" value="Aspartic_peptidase_A1"/>
</dbReference>
<evidence type="ECO:0000256" key="1">
    <source>
        <dbReference type="ARBA" id="ARBA00007447"/>
    </source>
</evidence>
<keyword evidence="4" id="KW-1185">Reference proteome</keyword>
<evidence type="ECO:0000313" key="4">
    <source>
        <dbReference type="Proteomes" id="UP000054047"/>
    </source>
</evidence>
<dbReference type="PANTHER" id="PTHR47966:SF45">
    <property type="entry name" value="PEPTIDASE A1 DOMAIN-CONTAINING PROTEIN"/>
    <property type="match status" value="1"/>
</dbReference>
<dbReference type="PROSITE" id="PS51767">
    <property type="entry name" value="PEPTIDASE_A1"/>
    <property type="match status" value="1"/>
</dbReference>
<evidence type="ECO:0000259" key="2">
    <source>
        <dbReference type="PROSITE" id="PS51767"/>
    </source>
</evidence>
<dbReference type="PANTHER" id="PTHR47966">
    <property type="entry name" value="BETA-SITE APP-CLEAVING ENZYME, ISOFORM A-RELATED"/>
    <property type="match status" value="1"/>
</dbReference>
<comment type="similarity">
    <text evidence="1">Belongs to the peptidase A1 family.</text>
</comment>
<organism evidence="3 4">
    <name type="scientific">Ancylostoma duodenale</name>
    <dbReference type="NCBI Taxonomy" id="51022"/>
    <lineage>
        <taxon>Eukaryota</taxon>
        <taxon>Metazoa</taxon>
        <taxon>Ecdysozoa</taxon>
        <taxon>Nematoda</taxon>
        <taxon>Chromadorea</taxon>
        <taxon>Rhabditida</taxon>
        <taxon>Rhabditina</taxon>
        <taxon>Rhabditomorpha</taxon>
        <taxon>Strongyloidea</taxon>
        <taxon>Ancylostomatidae</taxon>
        <taxon>Ancylostomatinae</taxon>
        <taxon>Ancylostoma</taxon>
    </lineage>
</organism>
<dbReference type="AlphaFoldDB" id="A0A0C2BMM3"/>
<dbReference type="OrthoDB" id="5790032at2759"/>
<reference evidence="3 4" key="1">
    <citation type="submission" date="2013-12" db="EMBL/GenBank/DDBJ databases">
        <title>Draft genome of the parsitic nematode Ancylostoma duodenale.</title>
        <authorList>
            <person name="Mitreva M."/>
        </authorList>
    </citation>
    <scope>NUCLEOTIDE SEQUENCE [LARGE SCALE GENOMIC DNA]</scope>
    <source>
        <strain evidence="3 4">Zhejiang</strain>
    </source>
</reference>
<dbReference type="Gene3D" id="2.40.70.10">
    <property type="entry name" value="Acid Proteases"/>
    <property type="match status" value="1"/>
</dbReference>
<gene>
    <name evidence="3" type="ORF">ANCDUO_24907</name>
</gene>
<dbReference type="SUPFAM" id="SSF50630">
    <property type="entry name" value="Acid proteases"/>
    <property type="match status" value="1"/>
</dbReference>
<dbReference type="Proteomes" id="UP000054047">
    <property type="component" value="Unassembled WGS sequence"/>
</dbReference>